<evidence type="ECO:0000256" key="7">
    <source>
        <dbReference type="ARBA" id="ARBA00022840"/>
    </source>
</evidence>
<keyword evidence="13" id="KW-0514">Muscle protein</keyword>
<dbReference type="SUPFAM" id="SSF52540">
    <property type="entry name" value="P-loop containing nucleoside triphosphate hydrolases"/>
    <property type="match status" value="1"/>
</dbReference>
<feature type="coiled-coil region" evidence="21">
    <location>
        <begin position="1168"/>
        <end position="1786"/>
    </location>
</feature>
<proteinExistence type="inferred from homology"/>
<keyword evidence="10 20" id="KW-0518">Myosin</keyword>
<dbReference type="GO" id="GO:0005524">
    <property type="term" value="F:ATP binding"/>
    <property type="evidence" value="ECO:0007669"/>
    <property type="project" value="UniProtKB-UniRule"/>
</dbReference>
<evidence type="ECO:0000256" key="16">
    <source>
        <dbReference type="ARBA" id="ARBA00056608"/>
    </source>
</evidence>
<dbReference type="Gene3D" id="1.20.58.530">
    <property type="match status" value="1"/>
</dbReference>
<sequence>MMDVSELGESACYLRQGYQELMKVHTVPWDGKKRVWVPDEQDAYVEAEIKTEATGGKVTVETKDQKVLTVRETEVQPMNPPRFDLLEDMAMMTHLNEAAVLHNLRQRYARWMIYTYSGLFCVTINPYKWLPVYTAAVVAAYKGKRRSEAPPHIYAVADNAYNDMLRNRENQSMLITGESGAGKTVNTKRVIQYFAIVAALGDGPGKKAQFLATKTGGTLEDQIIEANPAMEAFGNAKTLRNDNSSRFVSYVAGGGEGSVSRRALAVGTNRAKGAMVLLLQGKFIRIHFGPTGKLASADIDSYLLEKSRVIFQLPGERGYHVYYQILSGKKPELQDMLLLSMNPYDYHFCSQGVTTVDNMDDGEELIATDHAMDILGFSVDEKCTCYKIVGALLHFGNMKFKQKQREEQAEADGTESADKAAYLMGVSSGDLLKGLLHPRVRVGNEYVTKGQSVEQVVFAVGALAKATYDRLFRWLVSRINQTLDTKLPRQFFIGVLDIAGFEIFEFNSFEQLCINFTNEKLQQFFNQHMFVLEQEEYKKEGIEWTFIDFGMDLQPCIDLIEKPLGILSILEEECMFPKASDASFRAKLYDNHSGKSPNFQQPRPDKKRKYQAHFEVVHYAGVVPYSIVGWLEKNKDPLNETVVPIFQKSQNRLLATLYENYAGSCSTEPPKSGVKEKRKKAASFQTVSQLHKENLNKLMTNLRATQPHFVRCIVPNENKTPGVMDSFLVLHQLRCNGVLEGIRICRQGFPNRLLYADFRQRYRILNPSAFPDDTFVDSRKATEKLLGSLDIDHTQYQFGHTKVFFKAGLLGILEELRDQRLAKVLTLLQARSRGHLMRLEYQRMLGGRDALFTIQWNIRAFNAVKNWSWMKLFFKMKPLLRSAQAEEELAALRAELRGLRGALAAAEAKQQELEETHVSVTQEKNDLALQLQAEQDNLADAEERCHLLIKSKVQLEAKVKELNERLEDEEEVNADLAARRRKLEDECTELKKDIDDLELTLAKAEKEKQATENKVKNLTEEMAALDESVVRLTKEKKALQEAHQQALGDLQAEEDRVSALAKAKIRLEQQVEDLECSLEQEKKLRMDTERAKRKLEGDLKLTQETVTDTTQDKHQLEEKLKKKDSELSQLNLRVEDEQLLGVQLQKKIKELQVCVVAWGMRLGRPGLRQRLMELVPSIQARAEELEEELEAERAARARVEKQRAEAARELEELSERLEEAGGASAGQREGCRKREAELGRLRRELEEAVLRHEATVAALRRKQADGAAELSEQVDSLQRIRQKLEKEKSELRMEVDDLGASVETLARGKASAEKLCRTYEDQLSEAKIKVEELQRQLADASTQRGRLQTENGELGRLLEEKESMISQLSRGKTSAAQSLEELRRQLEEESKAKGALAHAVQALRHDCDLLREQHEEESEAQAELQRLLSKANAEVAQWRSKYEADAIQRTEELEEAKKKLALRLQEAEEGVEAANAKCSSLEKAKLRLQTESEDVTLELERATSAAAALDKKQRHLERALEERRRQEEEMQRELEAAQREARGLGTELFRLRHSHEEALEALETLKRENKNLQEEISDLTDQVSLSGKSIQELEKAKKALEGEKSELQAALEEAEGALELEETKTLRIQLELSQVKAEVDRKLAEKDEECTNLRRNQQRAVESLQASLDAETRARNEALRLKKKMEGDLNDLELQLGHATRQAMEAQAATRLLQAQLKEEQAGRDEEQRLAAELREQGQALERRAALLAAELEELRTALEQGERSRRLAEQELLEATERLNLLHSQVGMGQRCPQGLGWGQSPAGQLKLCSPQNTGLLNQKKKLEVDLAQLSGEVEEAVQERREAEEKAKKAITDAAMMAEELKKEQDTSAHLERMKKTLEQTVRELQARLEEAEQAALRGGKKQVQKLEAKVRELEAELDAEQKKHAEALKGVRKHERRVKELAYQTEEDRKNLARMQDLVDKLQSKVKSYKRQFEEAEQQASTNLAKYRKAQHELDDAEERADMAETQANKLRARTRDALGPKWPMSKEPEELKEDKGVREADAGALGEERGVRECMEDLGQSGAKQEGRGSLSAPLSGPPPVTHILQAGAVLVLVEVMLLPEAQQAVEVVEQEARVFLAVLHSLQQPQVQGQPLFPPGQHQDHQAGVEAADILLQGQRQLN</sequence>
<protein>
    <recommendedName>
        <fullName evidence="17">Myosin-7B</fullName>
    </recommendedName>
    <alternativeName>
        <fullName evidence="19">Myosin cardiac muscle beta chain</fullName>
    </alternativeName>
    <alternativeName>
        <fullName evidence="18">Myosin heavy chain 7B, cardiac muscle beta isoform</fullName>
    </alternativeName>
</protein>
<dbReference type="PRINTS" id="PR00193">
    <property type="entry name" value="MYOSINHEAVY"/>
</dbReference>
<evidence type="ECO:0000256" key="2">
    <source>
        <dbReference type="ARBA" id="ARBA00004657"/>
    </source>
</evidence>
<dbReference type="GO" id="GO:0016460">
    <property type="term" value="C:myosin II complex"/>
    <property type="evidence" value="ECO:0007669"/>
    <property type="project" value="TreeGrafter"/>
</dbReference>
<comment type="function">
    <text evidence="16">Involved in muscle contraction.</text>
</comment>
<evidence type="ECO:0000259" key="23">
    <source>
        <dbReference type="PROSITE" id="PS51456"/>
    </source>
</evidence>
<dbReference type="FunFam" id="1.20.5.370:FF:000001">
    <property type="entry name" value="Myosin heavy chain"/>
    <property type="match status" value="1"/>
</dbReference>
<dbReference type="EMBL" id="JBBHLL010001889">
    <property type="protein sequence ID" value="KAK7795696.1"/>
    <property type="molecule type" value="Genomic_DNA"/>
</dbReference>
<evidence type="ECO:0000256" key="17">
    <source>
        <dbReference type="ARBA" id="ARBA00073369"/>
    </source>
</evidence>
<dbReference type="Gene3D" id="1.20.5.340">
    <property type="match status" value="4"/>
</dbReference>
<comment type="similarity">
    <text evidence="3 20">Belongs to the TRAFAC class myosin-kinesin ATPase superfamily. Myosin family.</text>
</comment>
<dbReference type="Gene3D" id="1.20.5.370">
    <property type="match status" value="4"/>
</dbReference>
<dbReference type="FunFam" id="1.20.5.4820:FF:000001">
    <property type="entry name" value="Myosin heavy chain"/>
    <property type="match status" value="1"/>
</dbReference>
<dbReference type="Gene3D" id="1.10.10.820">
    <property type="match status" value="1"/>
</dbReference>
<evidence type="ECO:0000256" key="9">
    <source>
        <dbReference type="ARBA" id="ARBA00023054"/>
    </source>
</evidence>
<dbReference type="PROSITE" id="PS51844">
    <property type="entry name" value="SH3_LIKE"/>
    <property type="match status" value="1"/>
</dbReference>
<evidence type="ECO:0000256" key="10">
    <source>
        <dbReference type="ARBA" id="ARBA00023123"/>
    </source>
</evidence>
<dbReference type="PANTHER" id="PTHR45615">
    <property type="entry name" value="MYOSIN HEAVY CHAIN, NON-MUSCLE"/>
    <property type="match status" value="1"/>
</dbReference>
<dbReference type="FunFam" id="1.20.5.340:FF:000036">
    <property type="entry name" value="Myosin heavy chain"/>
    <property type="match status" value="1"/>
</dbReference>
<evidence type="ECO:0000256" key="13">
    <source>
        <dbReference type="ARBA" id="ARBA00023179"/>
    </source>
</evidence>
<dbReference type="FunFam" id="1.20.5.340:FF:000025">
    <property type="entry name" value="Myosin heavy chain, isoform G"/>
    <property type="match status" value="1"/>
</dbReference>
<evidence type="ECO:0000259" key="24">
    <source>
        <dbReference type="PROSITE" id="PS51844"/>
    </source>
</evidence>
<dbReference type="InterPro" id="IPR004009">
    <property type="entry name" value="SH3_Myosin"/>
</dbReference>
<keyword evidence="14 20" id="KW-0009">Actin-binding</keyword>
<comment type="subunit">
    <text evidence="15">Muscle myosin is a hexameric protein that consists of 2 heavy chain subunits (MHC), 2 alkali light chain subunits (MLC) and 2 regulatory light chain subunits (MLC-2).</text>
</comment>
<dbReference type="GO" id="GO:0016020">
    <property type="term" value="C:membrane"/>
    <property type="evidence" value="ECO:0007669"/>
    <property type="project" value="UniProtKB-SubCell"/>
</dbReference>
<dbReference type="GO" id="GO:0051015">
    <property type="term" value="F:actin filament binding"/>
    <property type="evidence" value="ECO:0007669"/>
    <property type="project" value="InterPro"/>
</dbReference>
<gene>
    <name evidence="25" type="ORF">U0070_000143</name>
    <name evidence="26" type="ORF">U0070_008283</name>
</gene>
<feature type="binding site" evidence="20">
    <location>
        <begin position="177"/>
        <end position="184"/>
    </location>
    <ligand>
        <name>ATP</name>
        <dbReference type="ChEBI" id="CHEBI:30616"/>
    </ligand>
</feature>
<evidence type="ECO:0000256" key="1">
    <source>
        <dbReference type="ARBA" id="ARBA00004170"/>
    </source>
</evidence>
<dbReference type="PANTHER" id="PTHR45615:SF29">
    <property type="entry name" value="MYOSIN-7B"/>
    <property type="match status" value="1"/>
</dbReference>
<keyword evidence="7 20" id="KW-0067">ATP-binding</keyword>
<evidence type="ECO:0000313" key="27">
    <source>
        <dbReference type="Proteomes" id="UP001488838"/>
    </source>
</evidence>
<evidence type="ECO:0000256" key="18">
    <source>
        <dbReference type="ARBA" id="ARBA00075333"/>
    </source>
</evidence>
<keyword evidence="6 20" id="KW-0547">Nucleotide-binding</keyword>
<evidence type="ECO:0000313" key="25">
    <source>
        <dbReference type="EMBL" id="KAK7795695.1"/>
    </source>
</evidence>
<evidence type="ECO:0000256" key="6">
    <source>
        <dbReference type="ARBA" id="ARBA00022741"/>
    </source>
</evidence>
<dbReference type="FunFam" id="1.10.10.820:FF:000001">
    <property type="entry name" value="Myosin heavy chain"/>
    <property type="match status" value="1"/>
</dbReference>
<dbReference type="FunFam" id="1.20.5.370:FF:000007">
    <property type="entry name" value="Myosin heavy chain"/>
    <property type="match status" value="1"/>
</dbReference>
<dbReference type="FunFam" id="1.20.58.530:FF:000001">
    <property type="entry name" value="Myosin heavy chain"/>
    <property type="match status" value="1"/>
</dbReference>
<dbReference type="PROSITE" id="PS51456">
    <property type="entry name" value="MYOSIN_MOTOR"/>
    <property type="match status" value="1"/>
</dbReference>
<dbReference type="InterPro" id="IPR027417">
    <property type="entry name" value="P-loop_NTPase"/>
</dbReference>
<keyword evidence="9 21" id="KW-0175">Coiled coil</keyword>
<dbReference type="PROSITE" id="PS50096">
    <property type="entry name" value="IQ"/>
    <property type="match status" value="1"/>
</dbReference>
<dbReference type="SMART" id="SM00242">
    <property type="entry name" value="MYSc"/>
    <property type="match status" value="1"/>
</dbReference>
<dbReference type="CDD" id="cd14927">
    <property type="entry name" value="MYSc_Myh7b"/>
    <property type="match status" value="1"/>
</dbReference>
<dbReference type="FunFam" id="1.20.5.340:FF:000019">
    <property type="entry name" value="Myosin heavy chain, isoform G"/>
    <property type="match status" value="1"/>
</dbReference>
<keyword evidence="5" id="KW-0963">Cytoplasm</keyword>
<dbReference type="FunFam" id="1.20.5.340:FF:000013">
    <property type="entry name" value="Myosin heavy chain"/>
    <property type="match status" value="1"/>
</dbReference>
<dbReference type="FunFam" id="1.20.5.370:FF:000008">
    <property type="entry name" value="Myosin heavy chain"/>
    <property type="match status" value="1"/>
</dbReference>
<dbReference type="GO" id="GO:0032982">
    <property type="term" value="C:myosin filament"/>
    <property type="evidence" value="ECO:0007669"/>
    <property type="project" value="UniProtKB-KW"/>
</dbReference>
<evidence type="ECO:0000256" key="21">
    <source>
        <dbReference type="SAM" id="Coils"/>
    </source>
</evidence>
<dbReference type="Pfam" id="PF00063">
    <property type="entry name" value="Myosin_head"/>
    <property type="match status" value="2"/>
</dbReference>
<dbReference type="SUPFAM" id="SSF90257">
    <property type="entry name" value="Myosin rod fragments"/>
    <property type="match status" value="5"/>
</dbReference>
<keyword evidence="11" id="KW-0472">Membrane</keyword>
<dbReference type="EMBL" id="JBBHLL010001890">
    <property type="protein sequence ID" value="KAK7795695.1"/>
    <property type="molecule type" value="Genomic_DNA"/>
</dbReference>
<dbReference type="Gene3D" id="1.20.5.4820">
    <property type="match status" value="1"/>
</dbReference>
<evidence type="ECO:0000256" key="12">
    <source>
        <dbReference type="ARBA" id="ARBA00023175"/>
    </source>
</evidence>
<dbReference type="Gene3D" id="6.10.140.910">
    <property type="match status" value="1"/>
</dbReference>
<dbReference type="GO" id="GO:0030016">
    <property type="term" value="C:myofibril"/>
    <property type="evidence" value="ECO:0007669"/>
    <property type="project" value="UniProtKB-SubCell"/>
</dbReference>
<dbReference type="FunFam" id="1.20.5.370:FF:000010">
    <property type="entry name" value="Myosin heavy chain, isoform G"/>
    <property type="match status" value="1"/>
</dbReference>
<dbReference type="InterPro" id="IPR001609">
    <property type="entry name" value="Myosin_head_motor_dom-like"/>
</dbReference>
<evidence type="ECO:0000256" key="22">
    <source>
        <dbReference type="SAM" id="MobiDB-lite"/>
    </source>
</evidence>
<evidence type="ECO:0000256" key="15">
    <source>
        <dbReference type="ARBA" id="ARBA00038612"/>
    </source>
</evidence>
<evidence type="ECO:0000256" key="8">
    <source>
        <dbReference type="ARBA" id="ARBA00022860"/>
    </source>
</evidence>
<evidence type="ECO:0000256" key="11">
    <source>
        <dbReference type="ARBA" id="ARBA00023136"/>
    </source>
</evidence>
<feature type="domain" description="Myosin N-terminal SH3-like" evidence="24">
    <location>
        <begin position="30"/>
        <end position="80"/>
    </location>
</feature>
<dbReference type="Pfam" id="PF02736">
    <property type="entry name" value="Myosin_N"/>
    <property type="match status" value="1"/>
</dbReference>
<dbReference type="InterPro" id="IPR008989">
    <property type="entry name" value="Myosin_S1_N"/>
</dbReference>
<feature type="coiled-coil region" evidence="21">
    <location>
        <begin position="1814"/>
        <end position="2017"/>
    </location>
</feature>
<dbReference type="FunFam" id="1.20.120.720:FF:000001">
    <property type="entry name" value="Myosin heavy chain, muscle"/>
    <property type="match status" value="1"/>
</dbReference>
<comment type="subcellular location">
    <subcellularLocation>
        <location evidence="2">Cytoplasm</location>
        <location evidence="2">Myofibril</location>
    </subcellularLocation>
    <subcellularLocation>
        <location evidence="1">Membrane</location>
        <topology evidence="1">Peripheral membrane protein</topology>
    </subcellularLocation>
</comment>
<evidence type="ECO:0000256" key="20">
    <source>
        <dbReference type="PROSITE-ProRule" id="PRU00782"/>
    </source>
</evidence>
<keyword evidence="4" id="KW-0787">Thick filament</keyword>
<dbReference type="FunFam" id="2.30.30.360:FF:000001">
    <property type="entry name" value="Myosin heavy chain"/>
    <property type="match status" value="1"/>
</dbReference>
<dbReference type="Gene3D" id="1.20.120.720">
    <property type="entry name" value="Myosin VI head, motor domain, U50 subdomain"/>
    <property type="match status" value="1"/>
</dbReference>
<dbReference type="InterPro" id="IPR014751">
    <property type="entry name" value="XRCC4-like_C"/>
</dbReference>
<evidence type="ECO:0000256" key="5">
    <source>
        <dbReference type="ARBA" id="ARBA00022490"/>
    </source>
</evidence>
<dbReference type="Gene3D" id="2.30.30.360">
    <property type="entry name" value="Myosin S1 fragment, N-terminal"/>
    <property type="match status" value="1"/>
</dbReference>
<comment type="caution">
    <text evidence="26">The sequence shown here is derived from an EMBL/GenBank/DDBJ whole genome shotgun (WGS) entry which is preliminary data.</text>
</comment>
<dbReference type="InterPro" id="IPR036961">
    <property type="entry name" value="Kinesin_motor_dom_sf"/>
</dbReference>
<evidence type="ECO:0000256" key="4">
    <source>
        <dbReference type="ARBA" id="ARBA00022433"/>
    </source>
</evidence>
<accession>A0AAW0H2N4</accession>
<evidence type="ECO:0000313" key="26">
    <source>
        <dbReference type="EMBL" id="KAK7795696.1"/>
    </source>
</evidence>
<dbReference type="GO" id="GO:0005516">
    <property type="term" value="F:calmodulin binding"/>
    <property type="evidence" value="ECO:0007669"/>
    <property type="project" value="UniProtKB-KW"/>
</dbReference>
<reference evidence="26" key="2">
    <citation type="submission" date="2024-03" db="EMBL/GenBank/DDBJ databases">
        <authorList>
            <person name="Calamari Z.T."/>
        </authorList>
    </citation>
    <scope>NUCLEOTIDE SEQUENCE</scope>
    <source>
        <strain evidence="26">V071</strain>
        <tissue evidence="26">Muscle</tissue>
    </source>
</reference>
<feature type="domain" description="Myosin motor" evidence="23">
    <location>
        <begin position="84"/>
        <end position="818"/>
    </location>
</feature>
<dbReference type="GO" id="GO:0000146">
    <property type="term" value="F:microfilament motor activity"/>
    <property type="evidence" value="ECO:0007669"/>
    <property type="project" value="TreeGrafter"/>
</dbReference>
<feature type="coiled-coil region" evidence="21">
    <location>
        <begin position="882"/>
        <end position="1133"/>
    </location>
</feature>
<reference evidence="26 27" key="1">
    <citation type="journal article" date="2023" name="bioRxiv">
        <title>Conserved and derived expression patterns and positive selection on dental genes reveal complex evolutionary context of ever-growing rodent molars.</title>
        <authorList>
            <person name="Calamari Z.T."/>
            <person name="Song A."/>
            <person name="Cohen E."/>
            <person name="Akter M."/>
            <person name="Roy R.D."/>
            <person name="Hallikas O."/>
            <person name="Christensen M.M."/>
            <person name="Li P."/>
            <person name="Marangoni P."/>
            <person name="Jernvall J."/>
            <person name="Klein O.D."/>
        </authorList>
    </citation>
    <scope>NUCLEOTIDE SEQUENCE [LARGE SCALE GENOMIC DNA]</scope>
    <source>
        <strain evidence="26">V071</strain>
    </source>
</reference>
<feature type="region of interest" description="Disordered" evidence="22">
    <location>
        <begin position="2021"/>
        <end position="2043"/>
    </location>
</feature>
<organism evidence="26 27">
    <name type="scientific">Myodes glareolus</name>
    <name type="common">Bank vole</name>
    <name type="synonym">Clethrionomys glareolus</name>
    <dbReference type="NCBI Taxonomy" id="447135"/>
    <lineage>
        <taxon>Eukaryota</taxon>
        <taxon>Metazoa</taxon>
        <taxon>Chordata</taxon>
        <taxon>Craniata</taxon>
        <taxon>Vertebrata</taxon>
        <taxon>Euteleostomi</taxon>
        <taxon>Mammalia</taxon>
        <taxon>Eutheria</taxon>
        <taxon>Euarchontoglires</taxon>
        <taxon>Glires</taxon>
        <taxon>Rodentia</taxon>
        <taxon>Myomorpha</taxon>
        <taxon>Muroidea</taxon>
        <taxon>Cricetidae</taxon>
        <taxon>Arvicolinae</taxon>
        <taxon>Myodes</taxon>
    </lineage>
</organism>
<evidence type="ECO:0000256" key="3">
    <source>
        <dbReference type="ARBA" id="ARBA00008314"/>
    </source>
</evidence>
<dbReference type="Pfam" id="PF01576">
    <property type="entry name" value="Myosin_tail_1"/>
    <property type="match status" value="2"/>
</dbReference>
<evidence type="ECO:0000256" key="14">
    <source>
        <dbReference type="ARBA" id="ARBA00023203"/>
    </source>
</evidence>
<dbReference type="Proteomes" id="UP001488838">
    <property type="component" value="Unassembled WGS sequence"/>
</dbReference>
<keyword evidence="27" id="KW-1185">Reference proteome</keyword>
<keyword evidence="12 20" id="KW-0505">Motor protein</keyword>
<name>A0AAW0H2N4_MYOGA</name>
<dbReference type="Gene3D" id="3.40.850.10">
    <property type="entry name" value="Kinesin motor domain"/>
    <property type="match status" value="1"/>
</dbReference>
<dbReference type="FunFam" id="3.40.850.10:FF:000101">
    <property type="entry name" value="Slow myosin heavy chain 2"/>
    <property type="match status" value="1"/>
</dbReference>
<dbReference type="InterPro" id="IPR002928">
    <property type="entry name" value="Myosin_tail"/>
</dbReference>
<keyword evidence="8" id="KW-0112">Calmodulin-binding</keyword>
<evidence type="ECO:0000256" key="19">
    <source>
        <dbReference type="ARBA" id="ARBA00081302"/>
    </source>
</evidence>
<feature type="region of interest" description="Actin-binding" evidence="20">
    <location>
        <begin position="695"/>
        <end position="717"/>
    </location>
</feature>